<evidence type="ECO:0000256" key="1">
    <source>
        <dbReference type="SAM" id="Phobius"/>
    </source>
</evidence>
<gene>
    <name evidence="2" type="ORF">N781_16845</name>
</gene>
<dbReference type="AlphaFoldDB" id="A0A0A5GMT2"/>
<dbReference type="EMBL" id="AVPE01000006">
    <property type="protein sequence ID" value="KGX92508.1"/>
    <property type="molecule type" value="Genomic_DNA"/>
</dbReference>
<keyword evidence="1" id="KW-0472">Membrane</keyword>
<name>A0A0A5GMT2_9BACI</name>
<evidence type="ECO:0000313" key="3">
    <source>
        <dbReference type="Proteomes" id="UP000030528"/>
    </source>
</evidence>
<evidence type="ECO:0000313" key="2">
    <source>
        <dbReference type="EMBL" id="KGX92508.1"/>
    </source>
</evidence>
<protein>
    <recommendedName>
        <fullName evidence="4">DUF2759 domain-containing protein</fullName>
    </recommendedName>
</protein>
<keyword evidence="1" id="KW-0812">Transmembrane</keyword>
<reference evidence="2 3" key="1">
    <citation type="submission" date="2013-08" db="EMBL/GenBank/DDBJ databases">
        <authorList>
            <person name="Huang J."/>
            <person name="Wang G."/>
        </authorList>
    </citation>
    <scope>NUCLEOTIDE SEQUENCE [LARGE SCALE GENOMIC DNA]</scope>
    <source>
        <strain evidence="2 3">JSM 076056</strain>
    </source>
</reference>
<keyword evidence="3" id="KW-1185">Reference proteome</keyword>
<sequence>MIITVAVLAAVAVLVGMFVHRGVGRWIAMVSFLFSLAGVAFFFLVIAISGMGQPT</sequence>
<feature type="transmembrane region" description="Helical" evidence="1">
    <location>
        <begin position="26"/>
        <end position="48"/>
    </location>
</feature>
<dbReference type="Proteomes" id="UP000030528">
    <property type="component" value="Unassembled WGS sequence"/>
</dbReference>
<organism evidence="2 3">
    <name type="scientific">Pontibacillus halophilus JSM 076056 = DSM 19796</name>
    <dbReference type="NCBI Taxonomy" id="1385510"/>
    <lineage>
        <taxon>Bacteria</taxon>
        <taxon>Bacillati</taxon>
        <taxon>Bacillota</taxon>
        <taxon>Bacilli</taxon>
        <taxon>Bacillales</taxon>
        <taxon>Bacillaceae</taxon>
        <taxon>Pontibacillus</taxon>
    </lineage>
</organism>
<comment type="caution">
    <text evidence="2">The sequence shown here is derived from an EMBL/GenBank/DDBJ whole genome shotgun (WGS) entry which is preliminary data.</text>
</comment>
<keyword evidence="1" id="KW-1133">Transmembrane helix</keyword>
<proteinExistence type="predicted"/>
<accession>A0A0A5GMT2</accession>
<evidence type="ECO:0008006" key="4">
    <source>
        <dbReference type="Google" id="ProtNLM"/>
    </source>
</evidence>